<protein>
    <submittedName>
        <fullName evidence="3">Glycosyl transferase family 90-domain-containing</fullName>
    </submittedName>
</protein>
<comment type="caution">
    <text evidence="3">The sequence shown here is derived from an EMBL/GenBank/DDBJ whole genome shotgun (WGS) entry which is preliminary data.</text>
</comment>
<feature type="domain" description="Glycosyl transferase CAP10" evidence="2">
    <location>
        <begin position="188"/>
        <end position="431"/>
    </location>
</feature>
<dbReference type="AlphaFoldDB" id="A0AAI9E973"/>
<proteinExistence type="predicted"/>
<dbReference type="SMART" id="SM00672">
    <property type="entry name" value="CAP10"/>
    <property type="match status" value="1"/>
</dbReference>
<keyword evidence="3" id="KW-0808">Transferase</keyword>
<dbReference type="EMBL" id="CAVMBE010000026">
    <property type="protein sequence ID" value="CAK4019079.1"/>
    <property type="molecule type" value="Genomic_DNA"/>
</dbReference>
<evidence type="ECO:0000256" key="1">
    <source>
        <dbReference type="SAM" id="Phobius"/>
    </source>
</evidence>
<dbReference type="PANTHER" id="PTHR12203">
    <property type="entry name" value="KDEL LYS-ASP-GLU-LEU CONTAINING - RELATED"/>
    <property type="match status" value="1"/>
</dbReference>
<keyword evidence="1" id="KW-0472">Membrane</keyword>
<dbReference type="PANTHER" id="PTHR12203:SF107">
    <property type="entry name" value="GLYCOSYL TRANSFERASE CAP10 DOMAIN-CONTAINING PROTEIN"/>
    <property type="match status" value="1"/>
</dbReference>
<evidence type="ECO:0000259" key="2">
    <source>
        <dbReference type="SMART" id="SM00672"/>
    </source>
</evidence>
<dbReference type="Pfam" id="PF05686">
    <property type="entry name" value="Glyco_transf_90"/>
    <property type="match status" value="1"/>
</dbReference>
<evidence type="ECO:0000313" key="4">
    <source>
        <dbReference type="Proteomes" id="UP001296104"/>
    </source>
</evidence>
<feature type="transmembrane region" description="Helical" evidence="1">
    <location>
        <begin position="16"/>
        <end position="36"/>
    </location>
</feature>
<organism evidence="3 4">
    <name type="scientific">Lecanosticta acicola</name>
    <dbReference type="NCBI Taxonomy" id="111012"/>
    <lineage>
        <taxon>Eukaryota</taxon>
        <taxon>Fungi</taxon>
        <taxon>Dikarya</taxon>
        <taxon>Ascomycota</taxon>
        <taxon>Pezizomycotina</taxon>
        <taxon>Dothideomycetes</taxon>
        <taxon>Dothideomycetidae</taxon>
        <taxon>Mycosphaerellales</taxon>
        <taxon>Mycosphaerellaceae</taxon>
        <taxon>Lecanosticta</taxon>
    </lineage>
</organism>
<dbReference type="Proteomes" id="UP001296104">
    <property type="component" value="Unassembled WGS sequence"/>
</dbReference>
<gene>
    <name evidence="3" type="ORF">LECACI_7A004684</name>
</gene>
<dbReference type="GO" id="GO:0016740">
    <property type="term" value="F:transferase activity"/>
    <property type="evidence" value="ECO:0007669"/>
    <property type="project" value="UniProtKB-KW"/>
</dbReference>
<name>A0AAI9E973_9PEZI</name>
<keyword evidence="1" id="KW-1133">Transmembrane helix</keyword>
<accession>A0AAI9E973</accession>
<reference evidence="3" key="1">
    <citation type="submission" date="2023-11" db="EMBL/GenBank/DDBJ databases">
        <authorList>
            <person name="Alioto T."/>
            <person name="Alioto T."/>
            <person name="Gomez Garrido J."/>
        </authorList>
    </citation>
    <scope>NUCLEOTIDE SEQUENCE</scope>
</reference>
<keyword evidence="4" id="KW-1185">Reference proteome</keyword>
<keyword evidence="1" id="KW-0812">Transmembrane</keyword>
<dbReference type="InterPro" id="IPR051091">
    <property type="entry name" value="O-Glucosyltr/Glycosyltrsf_90"/>
</dbReference>
<evidence type="ECO:0000313" key="3">
    <source>
        <dbReference type="EMBL" id="CAK4019079.1"/>
    </source>
</evidence>
<dbReference type="InterPro" id="IPR006598">
    <property type="entry name" value="CAP10"/>
</dbReference>
<sequence>MRSTVSSLPAGRCGRITLIAASLLLCLITWMFWYAANSDQDNIPPIFTQLIPAGHATCASATVFECSSCLEQHFLSSNQSESSPSWTFDYHRDGQNEGLHQEQCEIAFPGLFEDVKQGLFHWKTVGRITKSTLDQVPLQNGMTRAMIHSGNLYILASKSKGEDHRRKILAVLSSMHRALAAAGEERHTLPDIEFIFSIEDKASDITSSNTAPLWVLARKATEKSFFLLPDFGFWAWDNIIEGQNNEIGPYDEVVSQALAVEQDLPFAAKSPQLVWRGKLSFAPKLRRALLDISRDQPWSDVKQINWRNPHTYLSMSDHCTYQFIAHVEGRSYSASLKYRQACNSVLIAHQLQYIQHHHYLLVPSGPHQNYVQVERDFSDLPMKIQELIANPAKAESIASNSVKTFRERYLTMAAEACYWRALWRGYGDVSEAANLWHESVTGEKQRRGRRYETFVLLSSEEMLDFDSALPS</sequence>